<dbReference type="InterPro" id="IPR001789">
    <property type="entry name" value="Sig_transdc_resp-reg_receiver"/>
</dbReference>
<evidence type="ECO:0000256" key="1">
    <source>
        <dbReference type="ARBA" id="ARBA00022553"/>
    </source>
</evidence>
<feature type="modified residue" description="Phosphohistidine" evidence="3">
    <location>
        <position position="191"/>
    </location>
</feature>
<evidence type="ECO:0000256" key="2">
    <source>
        <dbReference type="ARBA" id="ARBA00023012"/>
    </source>
</evidence>
<keyword evidence="1 4" id="KW-0597">Phosphoprotein</keyword>
<organism evidence="7 8">
    <name type="scientific">Lysobacter soyae</name>
    <dbReference type="NCBI Taxonomy" id="2764185"/>
    <lineage>
        <taxon>Bacteria</taxon>
        <taxon>Pseudomonadati</taxon>
        <taxon>Pseudomonadota</taxon>
        <taxon>Gammaproteobacteria</taxon>
        <taxon>Lysobacterales</taxon>
        <taxon>Lysobacteraceae</taxon>
        <taxon>Lysobacter</taxon>
    </lineage>
</organism>
<dbReference type="Pfam" id="PF00072">
    <property type="entry name" value="Response_reg"/>
    <property type="match status" value="1"/>
</dbReference>
<protein>
    <submittedName>
        <fullName evidence="7">Response regulator</fullName>
    </submittedName>
</protein>
<dbReference type="SMART" id="SM00448">
    <property type="entry name" value="REC"/>
    <property type="match status" value="1"/>
</dbReference>
<dbReference type="InterPro" id="IPR036641">
    <property type="entry name" value="HPT_dom_sf"/>
</dbReference>
<evidence type="ECO:0000313" key="7">
    <source>
        <dbReference type="EMBL" id="QYR52207.1"/>
    </source>
</evidence>
<gene>
    <name evidence="7" type="ORF">H8L67_06185</name>
</gene>
<dbReference type="CDD" id="cd00156">
    <property type="entry name" value="REC"/>
    <property type="match status" value="1"/>
</dbReference>
<proteinExistence type="predicted"/>
<feature type="domain" description="HPt" evidence="6">
    <location>
        <begin position="152"/>
        <end position="242"/>
    </location>
</feature>
<name>A0ABX8WQB1_9GAMM</name>
<dbReference type="Pfam" id="PF01627">
    <property type="entry name" value="Hpt"/>
    <property type="match status" value="1"/>
</dbReference>
<keyword evidence="2" id="KW-0902">Two-component regulatory system</keyword>
<dbReference type="EMBL" id="CP080544">
    <property type="protein sequence ID" value="QYR52207.1"/>
    <property type="molecule type" value="Genomic_DNA"/>
</dbReference>
<accession>A0ABX8WQB1</accession>
<sequence>MPMELGMKPRFLLVEDDPPTRVYLREIAATLPAIVDVASNCAQAARMARKRRYDLWLFDANLPDGSGAGLYQQLLADPEIGANAPVAIAHTAEIDMGYLDKLCACGFKEVVRKPVTPAGWLGALRRGLGRQANSLEELEEWDDDHAIRALGDFANVDKLRTLFVSELPDMQQKARAAVSAGDDTALRDVLHRLKASCALVGARRLLESVRTLSADRTCPAAYAALDDAFEVTLSTFRTTGSA</sequence>
<evidence type="ECO:0000256" key="4">
    <source>
        <dbReference type="PROSITE-ProRule" id="PRU00169"/>
    </source>
</evidence>
<reference evidence="7 8" key="1">
    <citation type="submission" date="2021-08" db="EMBL/GenBank/DDBJ databases">
        <title>Lysobacter sp. strain CJ11 Genome sequencing and assembly.</title>
        <authorList>
            <person name="Kim I."/>
        </authorList>
    </citation>
    <scope>NUCLEOTIDE SEQUENCE [LARGE SCALE GENOMIC DNA]</scope>
    <source>
        <strain evidence="7 8">CJ11</strain>
    </source>
</reference>
<dbReference type="Gene3D" id="1.20.120.160">
    <property type="entry name" value="HPT domain"/>
    <property type="match status" value="1"/>
</dbReference>
<feature type="modified residue" description="4-aspartylphosphate" evidence="4">
    <location>
        <position position="59"/>
    </location>
</feature>
<keyword evidence="8" id="KW-1185">Reference proteome</keyword>
<dbReference type="RefSeq" id="WP_220378994.1">
    <property type="nucleotide sequence ID" value="NZ_CP080544.1"/>
</dbReference>
<dbReference type="InterPro" id="IPR011006">
    <property type="entry name" value="CheY-like_superfamily"/>
</dbReference>
<dbReference type="Gene3D" id="3.40.50.2300">
    <property type="match status" value="1"/>
</dbReference>
<dbReference type="PANTHER" id="PTHR44591">
    <property type="entry name" value="STRESS RESPONSE REGULATOR PROTEIN 1"/>
    <property type="match status" value="1"/>
</dbReference>
<dbReference type="SUPFAM" id="SSF52172">
    <property type="entry name" value="CheY-like"/>
    <property type="match status" value="1"/>
</dbReference>
<dbReference type="PANTHER" id="PTHR44591:SF21">
    <property type="entry name" value="TWO-COMPONENT RESPONSE REGULATOR"/>
    <property type="match status" value="1"/>
</dbReference>
<evidence type="ECO:0000313" key="8">
    <source>
        <dbReference type="Proteomes" id="UP000824755"/>
    </source>
</evidence>
<dbReference type="InterPro" id="IPR008207">
    <property type="entry name" value="Sig_transdc_His_kin_Hpt_dom"/>
</dbReference>
<evidence type="ECO:0000259" key="5">
    <source>
        <dbReference type="PROSITE" id="PS50110"/>
    </source>
</evidence>
<dbReference type="PROSITE" id="PS50894">
    <property type="entry name" value="HPT"/>
    <property type="match status" value="1"/>
</dbReference>
<dbReference type="SUPFAM" id="SSF47226">
    <property type="entry name" value="Histidine-containing phosphotransfer domain, HPT domain"/>
    <property type="match status" value="1"/>
</dbReference>
<evidence type="ECO:0000256" key="3">
    <source>
        <dbReference type="PROSITE-ProRule" id="PRU00110"/>
    </source>
</evidence>
<dbReference type="Proteomes" id="UP000824755">
    <property type="component" value="Chromosome"/>
</dbReference>
<dbReference type="PROSITE" id="PS50110">
    <property type="entry name" value="RESPONSE_REGULATORY"/>
    <property type="match status" value="1"/>
</dbReference>
<evidence type="ECO:0000259" key="6">
    <source>
        <dbReference type="PROSITE" id="PS50894"/>
    </source>
</evidence>
<dbReference type="InterPro" id="IPR050595">
    <property type="entry name" value="Bact_response_regulator"/>
</dbReference>
<feature type="domain" description="Response regulatory" evidence="5">
    <location>
        <begin position="10"/>
        <end position="128"/>
    </location>
</feature>